<protein>
    <submittedName>
        <fullName evidence="2">Uncharacterized protein</fullName>
    </submittedName>
</protein>
<dbReference type="EMBL" id="JARBHB010000007">
    <property type="protein sequence ID" value="KAJ8878506.1"/>
    <property type="molecule type" value="Genomic_DNA"/>
</dbReference>
<keyword evidence="3" id="KW-1185">Reference proteome</keyword>
<comment type="caution">
    <text evidence="2">The sequence shown here is derived from an EMBL/GenBank/DDBJ whole genome shotgun (WGS) entry which is preliminary data.</text>
</comment>
<reference evidence="2 3" key="1">
    <citation type="submission" date="2023-02" db="EMBL/GenBank/DDBJ databases">
        <title>LHISI_Scaffold_Assembly.</title>
        <authorList>
            <person name="Stuart O.P."/>
            <person name="Cleave R."/>
            <person name="Magrath M.J.L."/>
            <person name="Mikheyev A.S."/>
        </authorList>
    </citation>
    <scope>NUCLEOTIDE SEQUENCE [LARGE SCALE GENOMIC DNA]</scope>
    <source>
        <strain evidence="2">Daus_M_001</strain>
        <tissue evidence="2">Leg muscle</tissue>
    </source>
</reference>
<proteinExistence type="predicted"/>
<feature type="compositionally biased region" description="Low complexity" evidence="1">
    <location>
        <begin position="49"/>
        <end position="59"/>
    </location>
</feature>
<feature type="region of interest" description="Disordered" evidence="1">
    <location>
        <begin position="49"/>
        <end position="70"/>
    </location>
</feature>
<sequence>MDEKTLNISEDMTPEEFPNVGGFKFADVSTQCTSRKAEPEESIVVLKQSYSDVESSESSNDGTEVNEFLV</sequence>
<dbReference type="Proteomes" id="UP001159363">
    <property type="component" value="Chromosome 6"/>
</dbReference>
<evidence type="ECO:0000313" key="2">
    <source>
        <dbReference type="EMBL" id="KAJ8878506.1"/>
    </source>
</evidence>
<gene>
    <name evidence="2" type="ORF">PR048_019084</name>
</gene>
<evidence type="ECO:0000313" key="3">
    <source>
        <dbReference type="Proteomes" id="UP001159363"/>
    </source>
</evidence>
<organism evidence="2 3">
    <name type="scientific">Dryococelus australis</name>
    <dbReference type="NCBI Taxonomy" id="614101"/>
    <lineage>
        <taxon>Eukaryota</taxon>
        <taxon>Metazoa</taxon>
        <taxon>Ecdysozoa</taxon>
        <taxon>Arthropoda</taxon>
        <taxon>Hexapoda</taxon>
        <taxon>Insecta</taxon>
        <taxon>Pterygota</taxon>
        <taxon>Neoptera</taxon>
        <taxon>Polyneoptera</taxon>
        <taxon>Phasmatodea</taxon>
        <taxon>Verophasmatodea</taxon>
        <taxon>Anareolatae</taxon>
        <taxon>Phasmatidae</taxon>
        <taxon>Eurycanthinae</taxon>
        <taxon>Dryococelus</taxon>
    </lineage>
</organism>
<name>A0ABQ9H2H7_9NEOP</name>
<accession>A0ABQ9H2H7</accession>
<evidence type="ECO:0000256" key="1">
    <source>
        <dbReference type="SAM" id="MobiDB-lite"/>
    </source>
</evidence>